<dbReference type="Gene3D" id="3.30.460.10">
    <property type="entry name" value="Beta Polymerase, domain 2"/>
    <property type="match status" value="1"/>
</dbReference>
<protein>
    <submittedName>
        <fullName evidence="2">Uncharacterized protein</fullName>
    </submittedName>
</protein>
<organism evidence="2 3">
    <name type="scientific">Ferrimonas marina</name>
    <dbReference type="NCBI Taxonomy" id="299255"/>
    <lineage>
        <taxon>Bacteria</taxon>
        <taxon>Pseudomonadati</taxon>
        <taxon>Pseudomonadota</taxon>
        <taxon>Gammaproteobacteria</taxon>
        <taxon>Alteromonadales</taxon>
        <taxon>Ferrimonadaceae</taxon>
        <taxon>Ferrimonas</taxon>
    </lineage>
</organism>
<accession>A0A1M5VI83</accession>
<dbReference type="SUPFAM" id="SSF81301">
    <property type="entry name" value="Nucleotidyltransferase"/>
    <property type="match status" value="1"/>
</dbReference>
<reference evidence="2 3" key="1">
    <citation type="submission" date="2016-11" db="EMBL/GenBank/DDBJ databases">
        <authorList>
            <person name="Jaros S."/>
            <person name="Januszkiewicz K."/>
            <person name="Wedrychowicz H."/>
        </authorList>
    </citation>
    <scope>NUCLEOTIDE SEQUENCE [LARGE SCALE GENOMIC DNA]</scope>
    <source>
        <strain evidence="2 3">DSM 16917</strain>
    </source>
</reference>
<evidence type="ECO:0000256" key="1">
    <source>
        <dbReference type="SAM" id="SignalP"/>
    </source>
</evidence>
<sequence>MFRFAQAALMLMLIGKTPPAMAATTSANTKNPMTPVSRSKPLHRQQELQYLYDIRTQQHHCVRQPLAEFDALYALAPSAQQELGQLMAQVSLLSGSRAVVPDHKARCRAQRKMATELGGDPQLLTDLARATLVADDIDGVNDAYRHLAESTTVLSVENRFSNPKDNGYRDLKTLVRLRDSDLVAEVQIHLSAIEQVKNGEEHKVYQQRQAIERIAEVEQRPLSEWELAKVSRLKRFSRALYEEAWQRHLLPKHMALA</sequence>
<dbReference type="EMBL" id="FQXG01000004">
    <property type="protein sequence ID" value="SHH74982.1"/>
    <property type="molecule type" value="Genomic_DNA"/>
</dbReference>
<feature type="signal peptide" evidence="1">
    <location>
        <begin position="1"/>
        <end position="22"/>
    </location>
</feature>
<evidence type="ECO:0000313" key="3">
    <source>
        <dbReference type="Proteomes" id="UP000184268"/>
    </source>
</evidence>
<name>A0A1M5VI83_9GAMM</name>
<dbReference type="InterPro" id="IPR043519">
    <property type="entry name" value="NT_sf"/>
</dbReference>
<feature type="chain" id="PRO_5009914433" evidence="1">
    <location>
        <begin position="23"/>
        <end position="257"/>
    </location>
</feature>
<gene>
    <name evidence="2" type="ORF">SAMN02745129_2795</name>
</gene>
<evidence type="ECO:0000313" key="2">
    <source>
        <dbReference type="EMBL" id="SHH74982.1"/>
    </source>
</evidence>
<keyword evidence="1" id="KW-0732">Signal</keyword>
<proteinExistence type="predicted"/>
<dbReference type="AlphaFoldDB" id="A0A1M5VI83"/>
<keyword evidence="3" id="KW-1185">Reference proteome</keyword>
<dbReference type="Proteomes" id="UP000184268">
    <property type="component" value="Unassembled WGS sequence"/>
</dbReference>
<dbReference type="OrthoDB" id="5823369at2"/>
<dbReference type="STRING" id="299255.SAMN02745129_2795"/>
<dbReference type="RefSeq" id="WP_067656659.1">
    <property type="nucleotide sequence ID" value="NZ_FQXG01000004.1"/>
</dbReference>